<feature type="transmembrane region" description="Helical" evidence="1">
    <location>
        <begin position="99"/>
        <end position="122"/>
    </location>
</feature>
<sequence>ATAFLVGVSVGFLPPFHGFVGWATTYFGGWLLMLAGYSSLAGVDGILDRRPRLIVAGALGQAASLLFYPPLAMFGWGFVAMRSLVCRLRLQRSLREMAAFGLLLGVVGTLTLVVGRLAYFLLDAEFVGGGRLISSAPQAIDKIVWFITHPVGVVARPFIIASPGNLEAFATAGPMLVFVAVGLYMRQQGSNLERIGSLLALGLAAVLTMLFHLIAIDNQIEYRFMTGLIVIFWIYCVFAAREIGSKIEINIKTIKGKNVMLVPKIGLAILTIVVIVSGGLAYKNIDQVFVEPSRVKELFLMAALEDYDPDSYERIVVINGDGIWPSRENLGIYSTRSDLSHPWVPESNVRQLLRETGRWRSDGIIDVVRGPSRVQEGDYVVDLRLFARQL</sequence>
<keyword evidence="1" id="KW-1133">Transmembrane helix</keyword>
<evidence type="ECO:0000313" key="2">
    <source>
        <dbReference type="EMBL" id="SVB75827.1"/>
    </source>
</evidence>
<evidence type="ECO:0008006" key="3">
    <source>
        <dbReference type="Google" id="ProtNLM"/>
    </source>
</evidence>
<reference evidence="2" key="1">
    <citation type="submission" date="2018-05" db="EMBL/GenBank/DDBJ databases">
        <authorList>
            <person name="Lanie J.A."/>
            <person name="Ng W.-L."/>
            <person name="Kazmierczak K.M."/>
            <person name="Andrzejewski T.M."/>
            <person name="Davidsen T.M."/>
            <person name="Wayne K.J."/>
            <person name="Tettelin H."/>
            <person name="Glass J.I."/>
            <person name="Rusch D."/>
            <person name="Podicherti R."/>
            <person name="Tsui H.-C.T."/>
            <person name="Winkler M.E."/>
        </authorList>
    </citation>
    <scope>NUCLEOTIDE SEQUENCE</scope>
</reference>
<feature type="transmembrane region" description="Helical" evidence="1">
    <location>
        <begin position="261"/>
        <end position="282"/>
    </location>
</feature>
<proteinExistence type="predicted"/>
<dbReference type="AlphaFoldDB" id="A0A382GMF6"/>
<gene>
    <name evidence="2" type="ORF">METZ01_LOCUS228681</name>
</gene>
<feature type="transmembrane region" description="Helical" evidence="1">
    <location>
        <begin position="168"/>
        <end position="185"/>
    </location>
</feature>
<accession>A0A382GMF6</accession>
<feature type="transmembrane region" description="Helical" evidence="1">
    <location>
        <begin position="197"/>
        <end position="216"/>
    </location>
</feature>
<protein>
    <recommendedName>
        <fullName evidence="3">Glycosyltransferase RgtA/B/C/D-like domain-containing protein</fullName>
    </recommendedName>
</protein>
<evidence type="ECO:0000256" key="1">
    <source>
        <dbReference type="SAM" id="Phobius"/>
    </source>
</evidence>
<feature type="transmembrane region" description="Helical" evidence="1">
    <location>
        <begin position="53"/>
        <end position="79"/>
    </location>
</feature>
<keyword evidence="1" id="KW-0472">Membrane</keyword>
<feature type="transmembrane region" description="Helical" evidence="1">
    <location>
        <begin position="222"/>
        <end position="240"/>
    </location>
</feature>
<organism evidence="2">
    <name type="scientific">marine metagenome</name>
    <dbReference type="NCBI Taxonomy" id="408172"/>
    <lineage>
        <taxon>unclassified sequences</taxon>
        <taxon>metagenomes</taxon>
        <taxon>ecological metagenomes</taxon>
    </lineage>
</organism>
<name>A0A382GMF6_9ZZZZ</name>
<keyword evidence="1" id="KW-0812">Transmembrane</keyword>
<dbReference type="EMBL" id="UINC01056149">
    <property type="protein sequence ID" value="SVB75827.1"/>
    <property type="molecule type" value="Genomic_DNA"/>
</dbReference>
<feature type="non-terminal residue" evidence="2">
    <location>
        <position position="1"/>
    </location>
</feature>